<feature type="transmembrane region" description="Helical" evidence="6">
    <location>
        <begin position="210"/>
        <end position="232"/>
    </location>
</feature>
<comment type="caution">
    <text evidence="8">The sequence shown here is derived from an EMBL/GenBank/DDBJ whole genome shotgun (WGS) entry which is preliminary data.</text>
</comment>
<dbReference type="InterPro" id="IPR011701">
    <property type="entry name" value="MFS"/>
</dbReference>
<gene>
    <name evidence="8" type="ORF">RCO7_02731</name>
</gene>
<dbReference type="Pfam" id="PF07690">
    <property type="entry name" value="MFS_1"/>
    <property type="match status" value="1"/>
</dbReference>
<dbReference type="SUPFAM" id="SSF103473">
    <property type="entry name" value="MFS general substrate transporter"/>
    <property type="match status" value="1"/>
</dbReference>
<keyword evidence="3 6" id="KW-0812">Transmembrane</keyword>
<dbReference type="GO" id="GO:0016020">
    <property type="term" value="C:membrane"/>
    <property type="evidence" value="ECO:0007669"/>
    <property type="project" value="UniProtKB-SubCell"/>
</dbReference>
<keyword evidence="2" id="KW-0813">Transport</keyword>
<evidence type="ECO:0000313" key="9">
    <source>
        <dbReference type="Proteomes" id="UP000178129"/>
    </source>
</evidence>
<proteinExistence type="predicted"/>
<evidence type="ECO:0000259" key="7">
    <source>
        <dbReference type="PROSITE" id="PS50850"/>
    </source>
</evidence>
<feature type="transmembrane region" description="Helical" evidence="6">
    <location>
        <begin position="354"/>
        <end position="373"/>
    </location>
</feature>
<comment type="subcellular location">
    <subcellularLocation>
        <location evidence="1">Membrane</location>
        <topology evidence="1">Multi-pass membrane protein</topology>
    </subcellularLocation>
</comment>
<evidence type="ECO:0000256" key="2">
    <source>
        <dbReference type="ARBA" id="ARBA00022448"/>
    </source>
</evidence>
<feature type="transmembrane region" description="Helical" evidence="6">
    <location>
        <begin position="123"/>
        <end position="144"/>
    </location>
</feature>
<dbReference type="AlphaFoldDB" id="A0A1E1KG39"/>
<dbReference type="Proteomes" id="UP000178129">
    <property type="component" value="Unassembled WGS sequence"/>
</dbReference>
<dbReference type="PANTHER" id="PTHR23504:SF16">
    <property type="entry name" value="TRANSPORTER, PUTATIVE (AFU_ORTHOLOGUE AFUA_1G13970)-RELATED"/>
    <property type="match status" value="1"/>
</dbReference>
<dbReference type="InterPro" id="IPR020846">
    <property type="entry name" value="MFS_dom"/>
</dbReference>
<feature type="transmembrane region" description="Helical" evidence="6">
    <location>
        <begin position="385"/>
        <end position="406"/>
    </location>
</feature>
<dbReference type="InterPro" id="IPR036259">
    <property type="entry name" value="MFS_trans_sf"/>
</dbReference>
<dbReference type="PROSITE" id="PS50850">
    <property type="entry name" value="MFS"/>
    <property type="match status" value="1"/>
</dbReference>
<feature type="transmembrane region" description="Helical" evidence="6">
    <location>
        <begin position="63"/>
        <end position="86"/>
    </location>
</feature>
<keyword evidence="4 6" id="KW-1133">Transmembrane helix</keyword>
<feature type="transmembrane region" description="Helical" evidence="6">
    <location>
        <begin position="156"/>
        <end position="180"/>
    </location>
</feature>
<evidence type="ECO:0000256" key="6">
    <source>
        <dbReference type="SAM" id="Phobius"/>
    </source>
</evidence>
<accession>A0A1E1KG39</accession>
<evidence type="ECO:0000256" key="1">
    <source>
        <dbReference type="ARBA" id="ARBA00004141"/>
    </source>
</evidence>
<evidence type="ECO:0000256" key="3">
    <source>
        <dbReference type="ARBA" id="ARBA00022692"/>
    </source>
</evidence>
<dbReference type="Gene3D" id="1.20.1250.20">
    <property type="entry name" value="MFS general substrate transporter like domains"/>
    <property type="match status" value="1"/>
</dbReference>
<feature type="transmembrane region" description="Helical" evidence="6">
    <location>
        <begin position="487"/>
        <end position="507"/>
    </location>
</feature>
<feature type="transmembrane region" description="Helical" evidence="6">
    <location>
        <begin position="297"/>
        <end position="317"/>
    </location>
</feature>
<keyword evidence="5 6" id="KW-0472">Membrane</keyword>
<sequence length="524" mass="57195">MGHFKSPRALDDQPASWRTLPQKQQLLILTLCRLFDYMQVVSFQTVCYYQLKSFDSTISEQTLSWQAGVASGVFSGAQILTSMIWGRIADASWCGRKKVLLIGLMGTGFSCLGLAFSRSFNSVVGFRFMAGAFHVTIGTVRTIMSENTQEKKHQARAFLLLPAAVMVASTLGSVCASRLADPFAIYPGIMDAASKYGSGSWVAWMKIFPYAPPALMGAISMVFIGLVASLTIEETLESRQYRPNLAAAWRRDERSQAANIFPVYDAPTSGLSTQDVEASLDEQRKSLDNEEPRSTRIVWKFNILVILFAQAIFDFHMGGFDSLLPLFLSTPRSSAAQRFPFVFSGGLGMEPRKVATALTMVGCIGLALQFVFYPTINSRLGNVKTFRIFCIAFPVAYCLAPYLAIVPASQPFVVWTLITLVLTIHTAGRIFVLPVTIALLNNCAADASVLGTIHGLGQTTTAIFRTAGPVSAGSLFGASLELGSIRIVWWVMAIIAMFGWVASLFVWESKSSTRGVAVEAVKMS</sequence>
<feature type="domain" description="Major facilitator superfamily (MFS) profile" evidence="7">
    <location>
        <begin position="25"/>
        <end position="511"/>
    </location>
</feature>
<dbReference type="EMBL" id="FJUW01000012">
    <property type="protein sequence ID" value="CZS97018.1"/>
    <property type="molecule type" value="Genomic_DNA"/>
</dbReference>
<dbReference type="InParanoid" id="A0A1E1KG39"/>
<feature type="transmembrane region" description="Helical" evidence="6">
    <location>
        <begin position="447"/>
        <end position="467"/>
    </location>
</feature>
<feature type="transmembrane region" description="Helical" evidence="6">
    <location>
        <begin position="412"/>
        <end position="440"/>
    </location>
</feature>
<evidence type="ECO:0000256" key="4">
    <source>
        <dbReference type="ARBA" id="ARBA00022989"/>
    </source>
</evidence>
<organism evidence="8 9">
    <name type="scientific">Rhynchosporium graminicola</name>
    <dbReference type="NCBI Taxonomy" id="2792576"/>
    <lineage>
        <taxon>Eukaryota</taxon>
        <taxon>Fungi</taxon>
        <taxon>Dikarya</taxon>
        <taxon>Ascomycota</taxon>
        <taxon>Pezizomycotina</taxon>
        <taxon>Leotiomycetes</taxon>
        <taxon>Helotiales</taxon>
        <taxon>Ploettnerulaceae</taxon>
        <taxon>Rhynchosporium</taxon>
    </lineage>
</organism>
<feature type="transmembrane region" description="Helical" evidence="6">
    <location>
        <begin position="98"/>
        <end position="117"/>
    </location>
</feature>
<reference evidence="9" key="1">
    <citation type="submission" date="2016-03" db="EMBL/GenBank/DDBJ databases">
        <authorList>
            <person name="Ploux O."/>
        </authorList>
    </citation>
    <scope>NUCLEOTIDE SEQUENCE [LARGE SCALE GENOMIC DNA]</scope>
    <source>
        <strain evidence="9">UK7</strain>
    </source>
</reference>
<evidence type="ECO:0000313" key="8">
    <source>
        <dbReference type="EMBL" id="CZS97018.1"/>
    </source>
</evidence>
<keyword evidence="9" id="KW-1185">Reference proteome</keyword>
<name>A0A1E1KG39_9HELO</name>
<evidence type="ECO:0000256" key="5">
    <source>
        <dbReference type="ARBA" id="ARBA00023136"/>
    </source>
</evidence>
<dbReference type="GO" id="GO:0022857">
    <property type="term" value="F:transmembrane transporter activity"/>
    <property type="evidence" value="ECO:0007669"/>
    <property type="project" value="InterPro"/>
</dbReference>
<dbReference type="PANTHER" id="PTHR23504">
    <property type="entry name" value="MAJOR FACILITATOR SUPERFAMILY DOMAIN-CONTAINING PROTEIN 10"/>
    <property type="match status" value="1"/>
</dbReference>
<protein>
    <submittedName>
        <fullName evidence="8">Related to permease of the major facilitator superfamily</fullName>
    </submittedName>
</protein>